<reference evidence="2 3" key="1">
    <citation type="submission" date="2021-01" db="EMBL/GenBank/DDBJ databases">
        <title>WGS of actinomycetes isolated from Thailand.</title>
        <authorList>
            <person name="Thawai C."/>
        </authorList>
    </citation>
    <scope>NUCLEOTIDE SEQUENCE [LARGE SCALE GENOMIC DNA]</scope>
    <source>
        <strain evidence="2 3">CA3R110</strain>
    </source>
</reference>
<proteinExistence type="predicted"/>
<sequence length="202" mass="22467">MTDQRGRQEAPDPKTGCQPCDQPDPWRRDTEAPQHTQDQSAAVPDRLGHPDPRPTYARALHIDPDATSSHLDLPEDANAQHDILRSLIGDTVDQAVYHRQALLHLHGNGAGMRLPVNPAAWALACAWRGLNLPYLLYGPVIVTGPDTHGILQTLNDSLLGETKEIARKVKELRSEWSTRPPMSEPAARQELLTYTRRPTHPT</sequence>
<feature type="region of interest" description="Disordered" evidence="1">
    <location>
        <begin position="1"/>
        <end position="57"/>
    </location>
</feature>
<feature type="region of interest" description="Disordered" evidence="1">
    <location>
        <begin position="175"/>
        <end position="202"/>
    </location>
</feature>
<evidence type="ECO:0000313" key="2">
    <source>
        <dbReference type="EMBL" id="MBL1120511.1"/>
    </source>
</evidence>
<name>A0ABS1Q777_9ACTN</name>
<gene>
    <name evidence="2" type="ORF">JK364_50705</name>
</gene>
<organism evidence="2 3">
    <name type="scientific">Streptomyces endocoffeicus</name>
    <dbReference type="NCBI Taxonomy" id="2898945"/>
    <lineage>
        <taxon>Bacteria</taxon>
        <taxon>Bacillati</taxon>
        <taxon>Actinomycetota</taxon>
        <taxon>Actinomycetes</taxon>
        <taxon>Kitasatosporales</taxon>
        <taxon>Streptomycetaceae</taxon>
        <taxon>Streptomyces</taxon>
    </lineage>
</organism>
<dbReference type="Proteomes" id="UP000621510">
    <property type="component" value="Unassembled WGS sequence"/>
</dbReference>
<evidence type="ECO:0000313" key="3">
    <source>
        <dbReference type="Proteomes" id="UP000621510"/>
    </source>
</evidence>
<dbReference type="RefSeq" id="WP_201858271.1">
    <property type="nucleotide sequence ID" value="NZ_JAERRG010000052.1"/>
</dbReference>
<feature type="compositionally biased region" description="Basic and acidic residues" evidence="1">
    <location>
        <begin position="1"/>
        <end position="12"/>
    </location>
</feature>
<dbReference type="EMBL" id="JAERRG010000052">
    <property type="protein sequence ID" value="MBL1120511.1"/>
    <property type="molecule type" value="Genomic_DNA"/>
</dbReference>
<protein>
    <submittedName>
        <fullName evidence="2">Uncharacterized protein</fullName>
    </submittedName>
</protein>
<comment type="caution">
    <text evidence="2">The sequence shown here is derived from an EMBL/GenBank/DDBJ whole genome shotgun (WGS) entry which is preliminary data.</text>
</comment>
<evidence type="ECO:0000256" key="1">
    <source>
        <dbReference type="SAM" id="MobiDB-lite"/>
    </source>
</evidence>
<keyword evidence="3" id="KW-1185">Reference proteome</keyword>
<accession>A0ABS1Q777</accession>